<sequence>MFGVDRPSITITLSRTSLGGYKDNAWSIESTHADSSSEDSNESGETPDASAVVWFEIPAAGGVNGYWQYSIRDLERWAPDGTLWRYQVTESMGDEGDEYRVVTGSAYGTAPLSEETGTFSDLRNSLKGSLSVQKQWEDGKDPWGQRPDAVYVVLQAKVGDGNWAMPMTF</sequence>
<comment type="caution">
    <text evidence="1">The sequence shown here is derived from an EMBL/GenBank/DDBJ whole genome shotgun (WGS) entry which is preliminary data.</text>
</comment>
<organism evidence="1 2">
    <name type="scientific">Candidatus Aveggerthella stercoripullorum</name>
    <dbReference type="NCBI Taxonomy" id="2840688"/>
    <lineage>
        <taxon>Bacteria</taxon>
        <taxon>Bacillati</taxon>
        <taxon>Actinomycetota</taxon>
        <taxon>Coriobacteriia</taxon>
        <taxon>Eggerthellales</taxon>
        <taxon>Eggerthellaceae</taxon>
        <taxon>Eggerthellaceae incertae sedis</taxon>
        <taxon>Candidatus Aveggerthella</taxon>
    </lineage>
</organism>
<dbReference type="EMBL" id="DVGB01000039">
    <property type="protein sequence ID" value="HIR01261.1"/>
    <property type="molecule type" value="Genomic_DNA"/>
</dbReference>
<dbReference type="AlphaFoldDB" id="A0A9D1D3E0"/>
<dbReference type="Proteomes" id="UP000824261">
    <property type="component" value="Unassembled WGS sequence"/>
</dbReference>
<proteinExistence type="predicted"/>
<protein>
    <submittedName>
        <fullName evidence="1">Cna B-type domain-containing protein</fullName>
    </submittedName>
</protein>
<dbReference type="SUPFAM" id="SSF49478">
    <property type="entry name" value="Cna protein B-type domain"/>
    <property type="match status" value="1"/>
</dbReference>
<reference evidence="1" key="2">
    <citation type="journal article" date="2021" name="PeerJ">
        <title>Extensive microbial diversity within the chicken gut microbiome revealed by metagenomics and culture.</title>
        <authorList>
            <person name="Gilroy R."/>
            <person name="Ravi A."/>
            <person name="Getino M."/>
            <person name="Pursley I."/>
            <person name="Horton D.L."/>
            <person name="Alikhan N.F."/>
            <person name="Baker D."/>
            <person name="Gharbi K."/>
            <person name="Hall N."/>
            <person name="Watson M."/>
            <person name="Adriaenssens E.M."/>
            <person name="Foster-Nyarko E."/>
            <person name="Jarju S."/>
            <person name="Secka A."/>
            <person name="Antonio M."/>
            <person name="Oren A."/>
            <person name="Chaudhuri R.R."/>
            <person name="La Ragione R."/>
            <person name="Hildebrand F."/>
            <person name="Pallen M.J."/>
        </authorList>
    </citation>
    <scope>NUCLEOTIDE SEQUENCE</scope>
    <source>
        <strain evidence="1">ChiGjej1B1-2707</strain>
    </source>
</reference>
<reference evidence="1" key="1">
    <citation type="submission" date="2020-10" db="EMBL/GenBank/DDBJ databases">
        <authorList>
            <person name="Gilroy R."/>
        </authorList>
    </citation>
    <scope>NUCLEOTIDE SEQUENCE</scope>
    <source>
        <strain evidence="1">ChiGjej1B1-2707</strain>
    </source>
</reference>
<evidence type="ECO:0000313" key="1">
    <source>
        <dbReference type="EMBL" id="HIR01261.1"/>
    </source>
</evidence>
<accession>A0A9D1D3E0</accession>
<evidence type="ECO:0000313" key="2">
    <source>
        <dbReference type="Proteomes" id="UP000824261"/>
    </source>
</evidence>
<gene>
    <name evidence="1" type="ORF">IAA69_03255</name>
</gene>
<name>A0A9D1D3E0_9ACTN</name>